<dbReference type="AlphaFoldDB" id="C9KP57"/>
<accession>C9KP57</accession>
<dbReference type="HOGENOM" id="CLU_2899243_0_0_9"/>
<gene>
    <name evidence="1" type="ORF">MITSMUL_05012</name>
</gene>
<reference evidence="1" key="1">
    <citation type="submission" date="2009-09" db="EMBL/GenBank/DDBJ databases">
        <authorList>
            <person name="Weinstock G."/>
            <person name="Sodergren E."/>
            <person name="Clifton S."/>
            <person name="Fulton L."/>
            <person name="Fulton B."/>
            <person name="Courtney L."/>
            <person name="Fronick C."/>
            <person name="Harrison M."/>
            <person name="Strong C."/>
            <person name="Farmer C."/>
            <person name="Delahaunty K."/>
            <person name="Markovic C."/>
            <person name="Hall O."/>
            <person name="Minx P."/>
            <person name="Tomlinson C."/>
            <person name="Mitreva M."/>
            <person name="Nelson J."/>
            <person name="Hou S."/>
            <person name="Wollam A."/>
            <person name="Pepin K.H."/>
            <person name="Johnson M."/>
            <person name="Bhonagiri V."/>
            <person name="Nash W.E."/>
            <person name="Warren W."/>
            <person name="Chinwalla A."/>
            <person name="Mardis E.R."/>
            <person name="Wilson R.K."/>
        </authorList>
    </citation>
    <scope>NUCLEOTIDE SEQUENCE [LARGE SCALE GENOMIC DNA]</scope>
    <source>
        <strain evidence="1">DSM 20544</strain>
    </source>
</reference>
<comment type="caution">
    <text evidence="1">The sequence shown here is derived from an EMBL/GenBank/DDBJ whole genome shotgun (WGS) entry which is preliminary data.</text>
</comment>
<name>C9KP57_9FIRM</name>
<organism evidence="1 2">
    <name type="scientific">Mitsuokella multacida DSM 20544</name>
    <dbReference type="NCBI Taxonomy" id="500635"/>
    <lineage>
        <taxon>Bacteria</taxon>
        <taxon>Bacillati</taxon>
        <taxon>Bacillota</taxon>
        <taxon>Negativicutes</taxon>
        <taxon>Selenomonadales</taxon>
        <taxon>Selenomonadaceae</taxon>
        <taxon>Mitsuokella</taxon>
    </lineage>
</organism>
<evidence type="ECO:0000313" key="1">
    <source>
        <dbReference type="EMBL" id="EEX68012.1"/>
    </source>
</evidence>
<proteinExistence type="predicted"/>
<evidence type="ECO:0000313" key="2">
    <source>
        <dbReference type="Proteomes" id="UP000003671"/>
    </source>
</evidence>
<dbReference type="Proteomes" id="UP000003671">
    <property type="component" value="Unassembled WGS sequence"/>
</dbReference>
<sequence>MSSALCFKGMAEAVGPSRGLVFRPLDPVIRSANYVVWRRDQVFSCAGRLVVAALDEVFSNHA</sequence>
<keyword evidence="2" id="KW-1185">Reference proteome</keyword>
<dbReference type="EMBL" id="ABWK02000020">
    <property type="protein sequence ID" value="EEX68012.1"/>
    <property type="molecule type" value="Genomic_DNA"/>
</dbReference>
<dbReference type="STRING" id="500635.MITSMUL_05012"/>
<protein>
    <submittedName>
        <fullName evidence="1">Uncharacterized protein</fullName>
    </submittedName>
</protein>